<dbReference type="Gene3D" id="2.60.40.10">
    <property type="entry name" value="Immunoglobulins"/>
    <property type="match status" value="1"/>
</dbReference>
<dbReference type="InterPro" id="IPR038162">
    <property type="entry name" value="SoxY_sf"/>
</dbReference>
<dbReference type="Gene3D" id="2.60.40.2470">
    <property type="entry name" value="SoxY domain"/>
    <property type="match status" value="1"/>
</dbReference>
<organism evidence="4 5">
    <name type="scientific">Nitratireductor thuwali</name>
    <dbReference type="NCBI Taxonomy" id="2267699"/>
    <lineage>
        <taxon>Bacteria</taxon>
        <taxon>Pseudomonadati</taxon>
        <taxon>Pseudomonadota</taxon>
        <taxon>Alphaproteobacteria</taxon>
        <taxon>Hyphomicrobiales</taxon>
        <taxon>Phyllobacteriaceae</taxon>
        <taxon>Nitratireductor</taxon>
    </lineage>
</organism>
<dbReference type="Pfam" id="PF13501">
    <property type="entry name" value="SoxY"/>
    <property type="match status" value="1"/>
</dbReference>
<evidence type="ECO:0000313" key="5">
    <source>
        <dbReference type="Proteomes" id="UP001342418"/>
    </source>
</evidence>
<dbReference type="InterPro" id="IPR014756">
    <property type="entry name" value="Ig_E-set"/>
</dbReference>
<dbReference type="InterPro" id="IPR013783">
    <property type="entry name" value="Ig-like_fold"/>
</dbReference>
<feature type="chain" id="PRO_5045896993" description="Quinoprotein dehydrogenase-associated SoxYZ-like carrier" evidence="1">
    <location>
        <begin position="30"/>
        <end position="258"/>
    </location>
</feature>
<dbReference type="InterPro" id="IPR032711">
    <property type="entry name" value="SoxY"/>
</dbReference>
<evidence type="ECO:0008006" key="6">
    <source>
        <dbReference type="Google" id="ProtNLM"/>
    </source>
</evidence>
<feature type="domain" description="Ig-like SoxY" evidence="3">
    <location>
        <begin position="41"/>
        <end position="147"/>
    </location>
</feature>
<sequence>MLNGMSRRRALIMGGSALLASLPFSGAAAQGVWRESTDARAVIGAATPTTEGISLHLPNVSDSGTFLPLRLSVKHSKDDFPDTVHVIAPENPFPRVAVFGFTPLAGRARIATRIRLDDSQTVIAVARMRSGAVRVAERAIRIASSGCITPGNGDWAEAMRTRVRVPVFEAGVPGEVVTLVKHPMENGLGADAPPKRIIERFEARLDGEPALTATFGRSVAADPYLRFFLAPSAPGMLRLEWREDTGRRAVEQVRIDVR</sequence>
<dbReference type="Proteomes" id="UP001342418">
    <property type="component" value="Chromosome"/>
</dbReference>
<dbReference type="Pfam" id="PF08770">
    <property type="entry name" value="SoxZ"/>
    <property type="match status" value="1"/>
</dbReference>
<protein>
    <recommendedName>
        <fullName evidence="6">Quinoprotein dehydrogenase-associated SoxYZ-like carrier</fullName>
    </recommendedName>
</protein>
<evidence type="ECO:0000256" key="1">
    <source>
        <dbReference type="SAM" id="SignalP"/>
    </source>
</evidence>
<gene>
    <name evidence="4" type="ORF">NTH_01034</name>
</gene>
<reference evidence="4 5" key="1">
    <citation type="submission" date="2018-07" db="EMBL/GenBank/DDBJ databases">
        <title>Genome sequence of Nitratireductor thuwali#1536.</title>
        <authorList>
            <person name="Michoud G."/>
            <person name="Merlino G."/>
            <person name="Sefrji F.O."/>
            <person name="Daffonchio D."/>
        </authorList>
    </citation>
    <scope>NUCLEOTIDE SEQUENCE [LARGE SCALE GENOMIC DNA]</scope>
    <source>
        <strain evidence="5">Nit1536</strain>
    </source>
</reference>
<accession>A0ABY5MII0</accession>
<dbReference type="InterPro" id="IPR014880">
    <property type="entry name" value="SoxZ_dom"/>
</dbReference>
<keyword evidence="1" id="KW-0732">Signal</keyword>
<dbReference type="SUPFAM" id="SSF81296">
    <property type="entry name" value="E set domains"/>
    <property type="match status" value="1"/>
</dbReference>
<dbReference type="EMBL" id="CP030941">
    <property type="protein sequence ID" value="UUP16587.1"/>
    <property type="molecule type" value="Genomic_DNA"/>
</dbReference>
<proteinExistence type="predicted"/>
<evidence type="ECO:0000259" key="2">
    <source>
        <dbReference type="Pfam" id="PF08770"/>
    </source>
</evidence>
<dbReference type="RefSeq" id="WP_338528999.1">
    <property type="nucleotide sequence ID" value="NZ_CP030941.1"/>
</dbReference>
<feature type="domain" description="Sulphur oxidation protein SoxZ" evidence="2">
    <location>
        <begin position="170"/>
        <end position="252"/>
    </location>
</feature>
<evidence type="ECO:0000259" key="3">
    <source>
        <dbReference type="Pfam" id="PF13501"/>
    </source>
</evidence>
<name>A0ABY5MII0_9HYPH</name>
<keyword evidence="5" id="KW-1185">Reference proteome</keyword>
<evidence type="ECO:0000313" key="4">
    <source>
        <dbReference type="EMBL" id="UUP16587.1"/>
    </source>
</evidence>
<feature type="signal peptide" evidence="1">
    <location>
        <begin position="1"/>
        <end position="29"/>
    </location>
</feature>